<keyword evidence="2" id="KW-0813">Transport</keyword>
<dbReference type="Pfam" id="PF13520">
    <property type="entry name" value="AA_permease_2"/>
    <property type="match status" value="1"/>
</dbReference>
<feature type="transmembrane region" description="Helical" evidence="7">
    <location>
        <begin position="244"/>
        <end position="261"/>
    </location>
</feature>
<name>A0A1M2V8S6_TRAPU</name>
<feature type="transmembrane region" description="Helical" evidence="7">
    <location>
        <begin position="72"/>
        <end position="92"/>
    </location>
</feature>
<protein>
    <submittedName>
        <fullName evidence="8">Amino-acid permease BAT1</fullName>
    </submittedName>
</protein>
<dbReference type="GO" id="GO:0016020">
    <property type="term" value="C:membrane"/>
    <property type="evidence" value="ECO:0007669"/>
    <property type="project" value="UniProtKB-SubCell"/>
</dbReference>
<reference evidence="8 9" key="1">
    <citation type="submission" date="2016-10" db="EMBL/GenBank/DDBJ databases">
        <title>Genome sequence of the basidiomycete white-rot fungus Trametes pubescens.</title>
        <authorList>
            <person name="Makela M.R."/>
            <person name="Granchi Z."/>
            <person name="Peng M."/>
            <person name="De Vries R.P."/>
            <person name="Grigoriev I."/>
            <person name="Riley R."/>
            <person name="Hilden K."/>
        </authorList>
    </citation>
    <scope>NUCLEOTIDE SEQUENCE [LARGE SCALE GENOMIC DNA]</scope>
    <source>
        <strain evidence="8 9">FBCC735</strain>
    </source>
</reference>
<dbReference type="STRING" id="154538.A0A1M2V8S6"/>
<dbReference type="OrthoDB" id="3257095at2759"/>
<gene>
    <name evidence="8" type="ORF">TRAPUB_5298</name>
</gene>
<keyword evidence="4 7" id="KW-1133">Transmembrane helix</keyword>
<sequence>MTDDSIIEKGGVHTNAEVAVDDEAELARMGYKQELKRDLTLLQNFGISFSIISVITGIPSLFLYGLNTGGPVVMVWGFVVVAFFTMLVGLAMGEVCSAHPTSGGPYFWAAMLSEPKNAAFASWVTGWFNLLGQVAVTAGISYGCANFISTLATFNTNFVPEPRITTGIYAAVLISQGLINTFGVHLLKYINNISIWWHAVGTTALVIAVLAAAPTHQSGEFVFQKFIDNTGVDGVGWSERASPAYVVVVGILMAQYTLTGFDGSAHMTEETHNAAMAGSVGIVMAIGCSAVLGWFLILGLLFSIQDLEGTIGSATGQPVAQIFLDTVGEKGAIVLMVIVIGAMFFCGTFSLTSNSRMMYAFARDGGIPGHKFFHKVSKDSQSPIRTVWLACTLSFILALPSLGSSVAFSAVTSIATIGLYISYAIPIGLRVVYRKRFVRGPFHLGAFSYPVAIISCLWIAFISIAFILPQANPVDTQTLNYTIVAVGIVLAYCMGFWALSARKWFTGPIKQIQEVEGTDQASSEVVTEAGESDEKRP</sequence>
<comment type="caution">
    <text evidence="8">The sequence shown here is derived from an EMBL/GenBank/DDBJ whole genome shotgun (WGS) entry which is preliminary data.</text>
</comment>
<dbReference type="PANTHER" id="PTHR45649:SF26">
    <property type="entry name" value="OS04G0435100 PROTEIN"/>
    <property type="match status" value="1"/>
</dbReference>
<dbReference type="Proteomes" id="UP000184267">
    <property type="component" value="Unassembled WGS sequence"/>
</dbReference>
<evidence type="ECO:0000313" key="9">
    <source>
        <dbReference type="Proteomes" id="UP000184267"/>
    </source>
</evidence>
<dbReference type="GO" id="GO:0006865">
    <property type="term" value="P:amino acid transport"/>
    <property type="evidence" value="ECO:0007669"/>
    <property type="project" value="InterPro"/>
</dbReference>
<dbReference type="OMA" id="AFGVKLM"/>
<dbReference type="AlphaFoldDB" id="A0A1M2V8S6"/>
<feature type="transmembrane region" description="Helical" evidence="7">
    <location>
        <begin position="414"/>
        <end position="433"/>
    </location>
</feature>
<evidence type="ECO:0000256" key="3">
    <source>
        <dbReference type="ARBA" id="ARBA00022692"/>
    </source>
</evidence>
<dbReference type="InterPro" id="IPR004840">
    <property type="entry name" value="Amino_acid_permease_CS"/>
</dbReference>
<dbReference type="PANTHER" id="PTHR45649">
    <property type="entry name" value="AMINO-ACID PERMEASE BAT1"/>
    <property type="match status" value="1"/>
</dbReference>
<accession>A0A1M2V8S6</accession>
<evidence type="ECO:0000256" key="5">
    <source>
        <dbReference type="ARBA" id="ARBA00023136"/>
    </source>
</evidence>
<comment type="subcellular location">
    <subcellularLocation>
        <location evidence="1">Membrane</location>
        <topology evidence="1">Multi-pass membrane protein</topology>
    </subcellularLocation>
</comment>
<feature type="transmembrane region" description="Helical" evidence="7">
    <location>
        <begin position="332"/>
        <end position="351"/>
    </location>
</feature>
<feature type="transmembrane region" description="Helical" evidence="7">
    <location>
        <begin position="387"/>
        <end position="408"/>
    </location>
</feature>
<keyword evidence="3 7" id="KW-0812">Transmembrane</keyword>
<keyword evidence="9" id="KW-1185">Reference proteome</keyword>
<dbReference type="PROSITE" id="PS00218">
    <property type="entry name" value="AMINO_ACID_PERMEASE_1"/>
    <property type="match status" value="1"/>
</dbReference>
<keyword evidence="5 7" id="KW-0472">Membrane</keyword>
<evidence type="ECO:0000313" key="8">
    <source>
        <dbReference type="EMBL" id="OJT03969.1"/>
    </source>
</evidence>
<feature type="transmembrane region" description="Helical" evidence="7">
    <location>
        <begin position="445"/>
        <end position="467"/>
    </location>
</feature>
<evidence type="ECO:0000256" key="6">
    <source>
        <dbReference type="SAM" id="MobiDB-lite"/>
    </source>
</evidence>
<feature type="transmembrane region" description="Helical" evidence="7">
    <location>
        <begin position="273"/>
        <end position="297"/>
    </location>
</feature>
<evidence type="ECO:0000256" key="2">
    <source>
        <dbReference type="ARBA" id="ARBA00022448"/>
    </source>
</evidence>
<feature type="transmembrane region" description="Helical" evidence="7">
    <location>
        <begin position="126"/>
        <end position="148"/>
    </location>
</feature>
<proteinExistence type="predicted"/>
<dbReference type="GO" id="GO:0022857">
    <property type="term" value="F:transmembrane transporter activity"/>
    <property type="evidence" value="ECO:0007669"/>
    <property type="project" value="InterPro"/>
</dbReference>
<feature type="transmembrane region" description="Helical" evidence="7">
    <location>
        <begin position="168"/>
        <end position="187"/>
    </location>
</feature>
<dbReference type="InterPro" id="IPR002293">
    <property type="entry name" value="AA/rel_permease1"/>
</dbReference>
<feature type="transmembrane region" description="Helical" evidence="7">
    <location>
        <begin position="45"/>
        <end position="66"/>
    </location>
</feature>
<feature type="region of interest" description="Disordered" evidence="6">
    <location>
        <begin position="516"/>
        <end position="537"/>
    </location>
</feature>
<dbReference type="Gene3D" id="1.20.1740.10">
    <property type="entry name" value="Amino acid/polyamine transporter I"/>
    <property type="match status" value="1"/>
</dbReference>
<feature type="transmembrane region" description="Helical" evidence="7">
    <location>
        <begin position="194"/>
        <end position="213"/>
    </location>
</feature>
<dbReference type="EMBL" id="MNAD01001565">
    <property type="protein sequence ID" value="OJT03969.1"/>
    <property type="molecule type" value="Genomic_DNA"/>
</dbReference>
<evidence type="ECO:0000256" key="7">
    <source>
        <dbReference type="SAM" id="Phobius"/>
    </source>
</evidence>
<organism evidence="8 9">
    <name type="scientific">Trametes pubescens</name>
    <name type="common">White-rot fungus</name>
    <dbReference type="NCBI Taxonomy" id="154538"/>
    <lineage>
        <taxon>Eukaryota</taxon>
        <taxon>Fungi</taxon>
        <taxon>Dikarya</taxon>
        <taxon>Basidiomycota</taxon>
        <taxon>Agaricomycotina</taxon>
        <taxon>Agaricomycetes</taxon>
        <taxon>Polyporales</taxon>
        <taxon>Polyporaceae</taxon>
        <taxon>Trametes</taxon>
    </lineage>
</organism>
<feature type="transmembrane region" description="Helical" evidence="7">
    <location>
        <begin position="479"/>
        <end position="499"/>
    </location>
</feature>
<evidence type="ECO:0000256" key="1">
    <source>
        <dbReference type="ARBA" id="ARBA00004141"/>
    </source>
</evidence>
<dbReference type="PIRSF" id="PIRSF006060">
    <property type="entry name" value="AA_transporter"/>
    <property type="match status" value="1"/>
</dbReference>
<evidence type="ECO:0000256" key="4">
    <source>
        <dbReference type="ARBA" id="ARBA00022989"/>
    </source>
</evidence>